<evidence type="ECO:0000256" key="8">
    <source>
        <dbReference type="ARBA" id="ARBA00023012"/>
    </source>
</evidence>
<feature type="domain" description="Signal transduction histidine kinase subgroup 3 dimerisation and phosphoacceptor" evidence="10">
    <location>
        <begin position="222"/>
        <end position="286"/>
    </location>
</feature>
<evidence type="ECO:0000256" key="5">
    <source>
        <dbReference type="ARBA" id="ARBA00022741"/>
    </source>
</evidence>
<evidence type="ECO:0000256" key="4">
    <source>
        <dbReference type="ARBA" id="ARBA00022679"/>
    </source>
</evidence>
<dbReference type="GO" id="GO:0005524">
    <property type="term" value="F:ATP binding"/>
    <property type="evidence" value="ECO:0007669"/>
    <property type="project" value="UniProtKB-KW"/>
</dbReference>
<dbReference type="Proteomes" id="UP001165079">
    <property type="component" value="Unassembled WGS sequence"/>
</dbReference>
<dbReference type="EMBL" id="BSTX01000001">
    <property type="protein sequence ID" value="GLZ77705.1"/>
    <property type="molecule type" value="Genomic_DNA"/>
</dbReference>
<evidence type="ECO:0000256" key="7">
    <source>
        <dbReference type="ARBA" id="ARBA00022840"/>
    </source>
</evidence>
<keyword evidence="13" id="KW-1185">Reference proteome</keyword>
<dbReference type="GO" id="GO:0016020">
    <property type="term" value="C:membrane"/>
    <property type="evidence" value="ECO:0007669"/>
    <property type="project" value="InterPro"/>
</dbReference>
<comment type="caution">
    <text evidence="12">The sequence shown here is derived from an EMBL/GenBank/DDBJ whole genome shotgun (WGS) entry which is preliminary data.</text>
</comment>
<dbReference type="InterPro" id="IPR050482">
    <property type="entry name" value="Sensor_HK_TwoCompSys"/>
</dbReference>
<feature type="transmembrane region" description="Helical" evidence="9">
    <location>
        <begin position="51"/>
        <end position="73"/>
    </location>
</feature>
<name>A0A9W6WAJ5_9ACTN</name>
<feature type="transmembrane region" description="Helical" evidence="9">
    <location>
        <begin position="118"/>
        <end position="141"/>
    </location>
</feature>
<evidence type="ECO:0000259" key="11">
    <source>
        <dbReference type="Pfam" id="PF13796"/>
    </source>
</evidence>
<feature type="transmembrane region" description="Helical" evidence="9">
    <location>
        <begin position="161"/>
        <end position="182"/>
    </location>
</feature>
<accession>A0A9W6WAJ5</accession>
<comment type="catalytic activity">
    <reaction evidence="1">
        <text>ATP + protein L-histidine = ADP + protein N-phospho-L-histidine.</text>
        <dbReference type="EC" id="2.7.13.3"/>
    </reaction>
</comment>
<keyword evidence="8" id="KW-0902">Two-component regulatory system</keyword>
<keyword evidence="7" id="KW-0067">ATP-binding</keyword>
<keyword evidence="4" id="KW-0808">Transferase</keyword>
<dbReference type="EC" id="2.7.13.3" evidence="2"/>
<dbReference type="GO" id="GO:0000155">
    <property type="term" value="F:phosphorelay sensor kinase activity"/>
    <property type="evidence" value="ECO:0007669"/>
    <property type="project" value="InterPro"/>
</dbReference>
<feature type="domain" description="Putative sensor" evidence="11">
    <location>
        <begin position="28"/>
        <end position="194"/>
    </location>
</feature>
<feature type="transmembrane region" description="Helical" evidence="9">
    <location>
        <begin position="21"/>
        <end position="45"/>
    </location>
</feature>
<keyword evidence="3" id="KW-0597">Phosphoprotein</keyword>
<dbReference type="InterPro" id="IPR011712">
    <property type="entry name" value="Sig_transdc_His_kin_sub3_dim/P"/>
</dbReference>
<keyword evidence="5" id="KW-0547">Nucleotide-binding</keyword>
<dbReference type="SUPFAM" id="SSF55874">
    <property type="entry name" value="ATPase domain of HSP90 chaperone/DNA topoisomerase II/histidine kinase"/>
    <property type="match status" value="1"/>
</dbReference>
<organism evidence="12 13">
    <name type="scientific">Actinorhabdospora filicis</name>
    <dbReference type="NCBI Taxonomy" id="1785913"/>
    <lineage>
        <taxon>Bacteria</taxon>
        <taxon>Bacillati</taxon>
        <taxon>Actinomycetota</taxon>
        <taxon>Actinomycetes</taxon>
        <taxon>Micromonosporales</taxon>
        <taxon>Micromonosporaceae</taxon>
        <taxon>Actinorhabdospora</taxon>
    </lineage>
</organism>
<evidence type="ECO:0000256" key="3">
    <source>
        <dbReference type="ARBA" id="ARBA00022553"/>
    </source>
</evidence>
<dbReference type="Gene3D" id="1.20.5.1930">
    <property type="match status" value="1"/>
</dbReference>
<dbReference type="Gene3D" id="3.30.565.10">
    <property type="entry name" value="Histidine kinase-like ATPase, C-terminal domain"/>
    <property type="match status" value="1"/>
</dbReference>
<evidence type="ECO:0000256" key="1">
    <source>
        <dbReference type="ARBA" id="ARBA00000085"/>
    </source>
</evidence>
<dbReference type="Pfam" id="PF13796">
    <property type="entry name" value="Sensor"/>
    <property type="match status" value="1"/>
</dbReference>
<proteinExistence type="predicted"/>
<keyword evidence="6 12" id="KW-0418">Kinase</keyword>
<dbReference type="CDD" id="cd16917">
    <property type="entry name" value="HATPase_UhpB-NarQ-NarX-like"/>
    <property type="match status" value="1"/>
</dbReference>
<dbReference type="GO" id="GO:0046983">
    <property type="term" value="F:protein dimerization activity"/>
    <property type="evidence" value="ECO:0007669"/>
    <property type="project" value="InterPro"/>
</dbReference>
<evidence type="ECO:0000256" key="6">
    <source>
        <dbReference type="ARBA" id="ARBA00022777"/>
    </source>
</evidence>
<dbReference type="PANTHER" id="PTHR24421:SF10">
    <property type="entry name" value="NITRATE_NITRITE SENSOR PROTEIN NARQ"/>
    <property type="match status" value="1"/>
</dbReference>
<dbReference type="RefSeq" id="WP_285662969.1">
    <property type="nucleotide sequence ID" value="NZ_BSTX01000001.1"/>
</dbReference>
<dbReference type="InterPro" id="IPR025828">
    <property type="entry name" value="Put_sensor_dom"/>
</dbReference>
<keyword evidence="9" id="KW-0812">Transmembrane</keyword>
<evidence type="ECO:0000256" key="2">
    <source>
        <dbReference type="ARBA" id="ARBA00012438"/>
    </source>
</evidence>
<sequence>MVRNPLQAMTRRPSEFLRSSWPWRSALYLLSGGVIGGATALVAAALAAAGVLLTVALLGLVILAAMAFSGVLVGGFERWRLRLVDLDPIETPHRRPAEPGYRSWLATRFREPATWRELAFTAMSLLVLCWVDLGVIGLAVYVPVQVAILGAYDDVNGGLLLLVSVPFGLGLAVCSMYVLAAWAGARAALTRAVLAPRDDELGDRLIAVTASRARLVDLFELERSRIERDLHDGAQQRLTALIMRLGLLKLDVDGPAREGVDEALTQARAALDDVRELIRGIHPKVLSDRGLAAAVRDIAGRGPVPVDVDLDLPRLPAPLELTAYFIVSEALANVGKHSGATHAGVRGRVEDGRLWMEIRDDGHGGADPARGTGLTGLADRTAVHDGTLMIASPLGGPTVLRVELPCE</sequence>
<evidence type="ECO:0000313" key="13">
    <source>
        <dbReference type="Proteomes" id="UP001165079"/>
    </source>
</evidence>
<keyword evidence="9" id="KW-0472">Membrane</keyword>
<gene>
    <name evidence="12" type="ORF">Afil01_25120</name>
</gene>
<reference evidence="12" key="1">
    <citation type="submission" date="2023-03" db="EMBL/GenBank/DDBJ databases">
        <title>Actinorhabdospora filicis NBRC 111898.</title>
        <authorList>
            <person name="Ichikawa N."/>
            <person name="Sato H."/>
            <person name="Tonouchi N."/>
        </authorList>
    </citation>
    <scope>NUCLEOTIDE SEQUENCE</scope>
    <source>
        <strain evidence="12">NBRC 111898</strain>
    </source>
</reference>
<dbReference type="PANTHER" id="PTHR24421">
    <property type="entry name" value="NITRATE/NITRITE SENSOR PROTEIN NARX-RELATED"/>
    <property type="match status" value="1"/>
</dbReference>
<dbReference type="InterPro" id="IPR036890">
    <property type="entry name" value="HATPase_C_sf"/>
</dbReference>
<evidence type="ECO:0000259" key="10">
    <source>
        <dbReference type="Pfam" id="PF07730"/>
    </source>
</evidence>
<dbReference type="AlphaFoldDB" id="A0A9W6WAJ5"/>
<evidence type="ECO:0000256" key="9">
    <source>
        <dbReference type="SAM" id="Phobius"/>
    </source>
</evidence>
<protein>
    <recommendedName>
        <fullName evidence="2">histidine kinase</fullName>
        <ecNumber evidence="2">2.7.13.3</ecNumber>
    </recommendedName>
</protein>
<keyword evidence="9" id="KW-1133">Transmembrane helix</keyword>
<dbReference type="Pfam" id="PF07730">
    <property type="entry name" value="HisKA_3"/>
    <property type="match status" value="1"/>
</dbReference>
<evidence type="ECO:0000313" key="12">
    <source>
        <dbReference type="EMBL" id="GLZ77705.1"/>
    </source>
</evidence>